<dbReference type="InterPro" id="IPR011335">
    <property type="entry name" value="Restrct_endonuc-II-like"/>
</dbReference>
<reference evidence="3" key="1">
    <citation type="submission" date="2018-12" db="EMBL/GenBank/DDBJ databases">
        <title>Complete genome sequence of an uncultured bacterium of the candidate phylum Bipolaricaulota.</title>
        <authorList>
            <person name="Kadnikov V.V."/>
            <person name="Mardanov A.V."/>
            <person name="Beletsky A.V."/>
            <person name="Frank Y.A."/>
            <person name="Karnachuk O.V."/>
            <person name="Ravin N.V."/>
        </authorList>
    </citation>
    <scope>NUCLEOTIDE SEQUENCE [LARGE SCALE GENOMIC DNA]</scope>
</reference>
<evidence type="ECO:0000313" key="2">
    <source>
        <dbReference type="EMBL" id="QAA77064.1"/>
    </source>
</evidence>
<dbReference type="InterPro" id="IPR007560">
    <property type="entry name" value="Restrct_endonuc_IV_Mrr"/>
</dbReference>
<evidence type="ECO:0000259" key="1">
    <source>
        <dbReference type="Pfam" id="PF04471"/>
    </source>
</evidence>
<proteinExistence type="predicted"/>
<dbReference type="InterPro" id="IPR052906">
    <property type="entry name" value="Type_IV_Methyl-Rstrct_Enzyme"/>
</dbReference>
<dbReference type="Pfam" id="PF04471">
    <property type="entry name" value="Mrr_cat"/>
    <property type="match status" value="1"/>
</dbReference>
<evidence type="ECO:0000313" key="3">
    <source>
        <dbReference type="Proteomes" id="UP000287233"/>
    </source>
</evidence>
<organism evidence="2 3">
    <name type="scientific">Bipolaricaulis sibiricus</name>
    <dbReference type="NCBI Taxonomy" id="2501609"/>
    <lineage>
        <taxon>Bacteria</taxon>
        <taxon>Candidatus Bipolaricaulota</taxon>
        <taxon>Candidatus Bipolaricaulia</taxon>
        <taxon>Candidatus Bipolaricaulales</taxon>
        <taxon>Candidatus Bipolaricaulaceae</taxon>
        <taxon>Candidatus Bipolaricaulis</taxon>
    </lineage>
</organism>
<dbReference type="AlphaFoldDB" id="A0A410FVN3"/>
<accession>A0A410FVN3</accession>
<sequence length="286" mass="32780">MKKTGASTQPGLTWKGLEDLVADLHRCLPRELFDVQQNCRLADCAGSTAQVDVMLRPCMPYQAPILISCKCLSSRVGVKHAREWASVVQQFGAAKGIIVSTSGFTKGAKDFAKNPTNRVELWQVRELTQRDFDGRVQKVRIVGSFLLPRVPEDRVVFQVRRMDPVHSPARPVLFRFSYLDRDRLFLQDEHGNIRGNLWDEFAEQYERQVSPENATIHIRIAYAEPRYLTINNVRYQFVVFSAEVQHYKHDSTIEVDALDHFSHVYENALTGDQRPIPTELVEARLL</sequence>
<dbReference type="EMBL" id="CP034928">
    <property type="protein sequence ID" value="QAA77064.1"/>
    <property type="molecule type" value="Genomic_DNA"/>
</dbReference>
<gene>
    <name evidence="2" type="ORF">BIP78_1298</name>
</gene>
<dbReference type="GO" id="GO:0003677">
    <property type="term" value="F:DNA binding"/>
    <property type="evidence" value="ECO:0007669"/>
    <property type="project" value="InterPro"/>
</dbReference>
<feature type="domain" description="Restriction endonuclease type IV Mrr" evidence="1">
    <location>
        <begin position="13"/>
        <end position="129"/>
    </location>
</feature>
<dbReference type="InterPro" id="IPR011856">
    <property type="entry name" value="tRNA_endonuc-like_dom_sf"/>
</dbReference>
<dbReference type="Proteomes" id="UP000287233">
    <property type="component" value="Chromosome"/>
</dbReference>
<dbReference type="SUPFAM" id="SSF52980">
    <property type="entry name" value="Restriction endonuclease-like"/>
    <property type="match status" value="1"/>
</dbReference>
<name>A0A410FVN3_BIPS1</name>
<dbReference type="GO" id="GO:0009307">
    <property type="term" value="P:DNA restriction-modification system"/>
    <property type="evidence" value="ECO:0007669"/>
    <property type="project" value="InterPro"/>
</dbReference>
<dbReference type="Gene3D" id="3.40.1350.10">
    <property type="match status" value="1"/>
</dbReference>
<dbReference type="KEGG" id="bih:BIP78_1298"/>
<protein>
    <recommendedName>
        <fullName evidence="1">Restriction endonuclease type IV Mrr domain-containing protein</fullName>
    </recommendedName>
</protein>
<dbReference type="PANTHER" id="PTHR30015:SF7">
    <property type="entry name" value="TYPE IV METHYL-DIRECTED RESTRICTION ENZYME ECOKMRR"/>
    <property type="match status" value="1"/>
</dbReference>
<dbReference type="GO" id="GO:0015666">
    <property type="term" value="F:restriction endodeoxyribonuclease activity"/>
    <property type="evidence" value="ECO:0007669"/>
    <property type="project" value="TreeGrafter"/>
</dbReference>
<dbReference type="PANTHER" id="PTHR30015">
    <property type="entry name" value="MRR RESTRICTION SYSTEM PROTEIN"/>
    <property type="match status" value="1"/>
</dbReference>